<keyword evidence="3" id="KW-1185">Reference proteome</keyword>
<evidence type="ECO:0000259" key="1">
    <source>
        <dbReference type="Pfam" id="PF13399"/>
    </source>
</evidence>
<dbReference type="Pfam" id="PF13399">
    <property type="entry name" value="LytR_C"/>
    <property type="match status" value="1"/>
</dbReference>
<name>A0A8J3J689_9ACTN</name>
<sequence length="167" mass="17214">MRALAIVGVLLIAAAVVVVWTLVSDDQGTRASGGRTCAAGAKPAATAVPKEKDVTLNVYNSTDRSGLAQSTAKSMRGVGFKIKSVKQDPTGAVVHDTAQVRFGRKAVGAAQLVRAYVQGAKPAYDPNRDDDTVDLVLGEGFTQVLGPTEVKQAEIALGVPSPPPGTC</sequence>
<comment type="caution">
    <text evidence="2">The sequence shown here is derived from an EMBL/GenBank/DDBJ whole genome shotgun (WGS) entry which is preliminary data.</text>
</comment>
<dbReference type="InterPro" id="IPR027381">
    <property type="entry name" value="LytR/CpsA/Psr_C"/>
</dbReference>
<dbReference type="EMBL" id="BOMB01000021">
    <property type="protein sequence ID" value="GID12820.1"/>
    <property type="molecule type" value="Genomic_DNA"/>
</dbReference>
<feature type="domain" description="LytR/CpsA/Psr regulator C-terminal" evidence="1">
    <location>
        <begin position="53"/>
        <end position="141"/>
    </location>
</feature>
<dbReference type="Proteomes" id="UP000612808">
    <property type="component" value="Unassembled WGS sequence"/>
</dbReference>
<dbReference type="AlphaFoldDB" id="A0A8J3J689"/>
<proteinExistence type="predicted"/>
<accession>A0A8J3J689</accession>
<evidence type="ECO:0000313" key="3">
    <source>
        <dbReference type="Proteomes" id="UP000612808"/>
    </source>
</evidence>
<protein>
    <recommendedName>
        <fullName evidence="1">LytR/CpsA/Psr regulator C-terminal domain-containing protein</fullName>
    </recommendedName>
</protein>
<gene>
    <name evidence="2" type="ORF">Aru02nite_37090</name>
</gene>
<dbReference type="Gene3D" id="3.30.70.2390">
    <property type="match status" value="1"/>
</dbReference>
<reference evidence="2" key="1">
    <citation type="submission" date="2021-01" db="EMBL/GenBank/DDBJ databases">
        <title>Whole genome shotgun sequence of Actinocatenispora rupis NBRC 107355.</title>
        <authorList>
            <person name="Komaki H."/>
            <person name="Tamura T."/>
        </authorList>
    </citation>
    <scope>NUCLEOTIDE SEQUENCE</scope>
    <source>
        <strain evidence="2">NBRC 107355</strain>
    </source>
</reference>
<evidence type="ECO:0000313" key="2">
    <source>
        <dbReference type="EMBL" id="GID12820.1"/>
    </source>
</evidence>
<organism evidence="2 3">
    <name type="scientific">Actinocatenispora rupis</name>
    <dbReference type="NCBI Taxonomy" id="519421"/>
    <lineage>
        <taxon>Bacteria</taxon>
        <taxon>Bacillati</taxon>
        <taxon>Actinomycetota</taxon>
        <taxon>Actinomycetes</taxon>
        <taxon>Micromonosporales</taxon>
        <taxon>Micromonosporaceae</taxon>
        <taxon>Actinocatenispora</taxon>
    </lineage>
</organism>